<keyword evidence="2" id="KW-1185">Reference proteome</keyword>
<gene>
    <name evidence="1" type="ORF">Amac_079880</name>
</gene>
<proteinExistence type="predicted"/>
<comment type="caution">
    <text evidence="1">The sequence shown here is derived from an EMBL/GenBank/DDBJ whole genome shotgun (WGS) entry which is preliminary data.</text>
</comment>
<organism evidence="1 2">
    <name type="scientific">Acrocarpospora macrocephala</name>
    <dbReference type="NCBI Taxonomy" id="150177"/>
    <lineage>
        <taxon>Bacteria</taxon>
        <taxon>Bacillati</taxon>
        <taxon>Actinomycetota</taxon>
        <taxon>Actinomycetes</taxon>
        <taxon>Streptosporangiales</taxon>
        <taxon>Streptosporangiaceae</taxon>
        <taxon>Acrocarpospora</taxon>
    </lineage>
</organism>
<name>A0A5M3X413_9ACTN</name>
<accession>A0A5M3X413</accession>
<dbReference type="Proteomes" id="UP000331127">
    <property type="component" value="Unassembled WGS sequence"/>
</dbReference>
<evidence type="ECO:0000313" key="2">
    <source>
        <dbReference type="Proteomes" id="UP000331127"/>
    </source>
</evidence>
<protein>
    <submittedName>
        <fullName evidence="1">Uncharacterized protein</fullName>
    </submittedName>
</protein>
<dbReference type="EMBL" id="BLAE01000058">
    <property type="protein sequence ID" value="GES14391.1"/>
    <property type="molecule type" value="Genomic_DNA"/>
</dbReference>
<sequence length="125" mass="14253">MAQDREHGEVPYGPHLCSPLPDHAGNFRLHVRWDPDPIPDDIRPESTWDTDPDAVVCTTNPEPLGPIEEILPRSHETRANGASAYDEAHEEALKLHPMFKNYDPEVIQEHSEWFSGPWRDAWGLP</sequence>
<reference evidence="1 2" key="1">
    <citation type="submission" date="2019-10" db="EMBL/GenBank/DDBJ databases">
        <title>Whole genome shotgun sequence of Acrocarpospora macrocephala NBRC 16266.</title>
        <authorList>
            <person name="Ichikawa N."/>
            <person name="Kimura A."/>
            <person name="Kitahashi Y."/>
            <person name="Komaki H."/>
            <person name="Oguchi A."/>
        </authorList>
    </citation>
    <scope>NUCLEOTIDE SEQUENCE [LARGE SCALE GENOMIC DNA]</scope>
    <source>
        <strain evidence="1 2">NBRC 16266</strain>
    </source>
</reference>
<evidence type="ECO:0000313" key="1">
    <source>
        <dbReference type="EMBL" id="GES14391.1"/>
    </source>
</evidence>
<dbReference type="AlphaFoldDB" id="A0A5M3X413"/>